<dbReference type="RefSeq" id="WP_092478396.1">
    <property type="nucleotide sequence ID" value="NZ_FOHN01000019.1"/>
</dbReference>
<dbReference type="STRING" id="29364.SAMN04487772_11911"/>
<keyword evidence="1" id="KW-0809">Transit peptide</keyword>
<feature type="domain" description="Staygreen protein" evidence="2">
    <location>
        <begin position="4"/>
        <end position="147"/>
    </location>
</feature>
<evidence type="ECO:0000313" key="4">
    <source>
        <dbReference type="Proteomes" id="UP000199800"/>
    </source>
</evidence>
<dbReference type="PANTHER" id="PTHR31750">
    <property type="entry name" value="PROTEIN STAY-GREEN 1, CHLOROPLASTIC-RELATED"/>
    <property type="match status" value="1"/>
</dbReference>
<name>A0A1I0E705_9FIRM</name>
<evidence type="ECO:0000313" key="3">
    <source>
        <dbReference type="EMBL" id="SET40972.1"/>
    </source>
</evidence>
<evidence type="ECO:0000259" key="2">
    <source>
        <dbReference type="Pfam" id="PF12638"/>
    </source>
</evidence>
<keyword evidence="4" id="KW-1185">Reference proteome</keyword>
<accession>A0A1I0E705</accession>
<dbReference type="EMBL" id="FOHN01000019">
    <property type="protein sequence ID" value="SET40972.1"/>
    <property type="molecule type" value="Genomic_DNA"/>
</dbReference>
<dbReference type="Pfam" id="PF12638">
    <property type="entry name" value="Staygreen"/>
    <property type="match status" value="1"/>
</dbReference>
<sequence>MEKINYEAVKTEFRDRISPISPIIGRKYTITHSDETAQYFITIGRHYADDKMNVMRDEVLLTYENTEAGMVLMGEVLIDGEGVIGNADGRNEIFLREIPKALQAICYGDSRLFQANPELAKLPILIWFKSDNPKLNKLYDFGTMEEYC</sequence>
<reference evidence="3 4" key="1">
    <citation type="submission" date="2016-10" db="EMBL/GenBank/DDBJ databases">
        <authorList>
            <person name="de Groot N.N."/>
        </authorList>
    </citation>
    <scope>NUCLEOTIDE SEQUENCE [LARGE SCALE GENOMIC DNA]</scope>
    <source>
        <strain evidence="3 4">DSM 1801</strain>
    </source>
</reference>
<dbReference type="AlphaFoldDB" id="A0A1I0E705"/>
<proteinExistence type="predicted"/>
<dbReference type="PANTHER" id="PTHR31750:SF4">
    <property type="entry name" value="LP06106P"/>
    <property type="match status" value="1"/>
</dbReference>
<dbReference type="InterPro" id="IPR024438">
    <property type="entry name" value="Staygreen"/>
</dbReference>
<dbReference type="OrthoDB" id="1684395at2"/>
<organism evidence="3 4">
    <name type="scientific">[Clostridium] polysaccharolyticum</name>
    <dbReference type="NCBI Taxonomy" id="29364"/>
    <lineage>
        <taxon>Bacteria</taxon>
        <taxon>Bacillati</taxon>
        <taxon>Bacillota</taxon>
        <taxon>Clostridia</taxon>
        <taxon>Lachnospirales</taxon>
        <taxon>Lachnospiraceae</taxon>
    </lineage>
</organism>
<protein>
    <submittedName>
        <fullName evidence="3">Staygreen protein</fullName>
    </submittedName>
</protein>
<evidence type="ECO:0000256" key="1">
    <source>
        <dbReference type="ARBA" id="ARBA00022946"/>
    </source>
</evidence>
<dbReference type="Proteomes" id="UP000199800">
    <property type="component" value="Unassembled WGS sequence"/>
</dbReference>
<gene>
    <name evidence="3" type="ORF">SAMN04487772_11911</name>
</gene>